<evidence type="ECO:0000313" key="2">
    <source>
        <dbReference type="EnsemblPlants" id="KQK86677"/>
    </source>
</evidence>
<evidence type="ECO:0000256" key="1">
    <source>
        <dbReference type="SAM" id="MobiDB-lite"/>
    </source>
</evidence>
<dbReference type="eggNOG" id="ENOG502RQMX">
    <property type="taxonomic scope" value="Eukaryota"/>
</dbReference>
<organism evidence="2 3">
    <name type="scientific">Setaria italica</name>
    <name type="common">Foxtail millet</name>
    <name type="synonym">Panicum italicum</name>
    <dbReference type="NCBI Taxonomy" id="4555"/>
    <lineage>
        <taxon>Eukaryota</taxon>
        <taxon>Viridiplantae</taxon>
        <taxon>Streptophyta</taxon>
        <taxon>Embryophyta</taxon>
        <taxon>Tracheophyta</taxon>
        <taxon>Spermatophyta</taxon>
        <taxon>Magnoliopsida</taxon>
        <taxon>Liliopsida</taxon>
        <taxon>Poales</taxon>
        <taxon>Poaceae</taxon>
        <taxon>PACMAD clade</taxon>
        <taxon>Panicoideae</taxon>
        <taxon>Panicodae</taxon>
        <taxon>Paniceae</taxon>
        <taxon>Cenchrinae</taxon>
        <taxon>Setaria</taxon>
    </lineage>
</organism>
<dbReference type="OMA" id="YTAPCTE"/>
<proteinExistence type="predicted"/>
<protein>
    <submittedName>
        <fullName evidence="2">Uncharacterized protein</fullName>
    </submittedName>
</protein>
<reference evidence="2" key="2">
    <citation type="submission" date="2018-08" db="UniProtKB">
        <authorList>
            <consortium name="EnsemblPlants"/>
        </authorList>
    </citation>
    <scope>IDENTIFICATION</scope>
    <source>
        <strain evidence="2">Yugu1</strain>
    </source>
</reference>
<dbReference type="EMBL" id="AGNK02005325">
    <property type="status" value="NOT_ANNOTATED_CDS"/>
    <property type="molecule type" value="Genomic_DNA"/>
</dbReference>
<reference evidence="3" key="1">
    <citation type="journal article" date="2012" name="Nat. Biotechnol.">
        <title>Reference genome sequence of the model plant Setaria.</title>
        <authorList>
            <person name="Bennetzen J.L."/>
            <person name="Schmutz J."/>
            <person name="Wang H."/>
            <person name="Percifield R."/>
            <person name="Hawkins J."/>
            <person name="Pontaroli A.C."/>
            <person name="Estep M."/>
            <person name="Feng L."/>
            <person name="Vaughn J.N."/>
            <person name="Grimwood J."/>
            <person name="Jenkins J."/>
            <person name="Barry K."/>
            <person name="Lindquist E."/>
            <person name="Hellsten U."/>
            <person name="Deshpande S."/>
            <person name="Wang X."/>
            <person name="Wu X."/>
            <person name="Mitros T."/>
            <person name="Triplett J."/>
            <person name="Yang X."/>
            <person name="Ye C.Y."/>
            <person name="Mauro-Herrera M."/>
            <person name="Wang L."/>
            <person name="Li P."/>
            <person name="Sharma M."/>
            <person name="Sharma R."/>
            <person name="Ronald P.C."/>
            <person name="Panaud O."/>
            <person name="Kellogg E.A."/>
            <person name="Brutnell T.P."/>
            <person name="Doust A.N."/>
            <person name="Tuskan G.A."/>
            <person name="Rokhsar D."/>
            <person name="Devos K.M."/>
        </authorList>
    </citation>
    <scope>NUCLEOTIDE SEQUENCE [LARGE SCALE GENOMIC DNA]</scope>
    <source>
        <strain evidence="3">cv. Yugu1</strain>
    </source>
</reference>
<keyword evidence="3" id="KW-1185">Reference proteome</keyword>
<dbReference type="Proteomes" id="UP000004995">
    <property type="component" value="Unassembled WGS sequence"/>
</dbReference>
<sequence>ISSSIVHAQLPKKIQEEQSATMSVSLVTASVLPPCRAFRAAASLSACALRPRAHRPSPPSAWRAGVRCLAATPPPPEVPGQTPAEVPGTDRPPQEVPSIDTPPEFDAPPGVDVPMPGAPGPGPELPGPAMPSPPVPEIPTVPPNPDVPPPQPPEVEPPRPPPEVDPPRPPPEVAPPQPPGASTVLPPLNLPFRPVLAPLVRVLPWPRVRGCRVPKLAPSPVPHSALYVSASRPSGAAAPVVAVAVLFVFLPLPCRRREGANPDGGLHRHAPCHGIAQTPRMLTGHFCPWDLRIPLHRFRSLAARDSCPRRAAQFSSARDYPASPGRPIV</sequence>
<feature type="region of interest" description="Disordered" evidence="1">
    <location>
        <begin position="49"/>
        <end position="185"/>
    </location>
</feature>
<dbReference type="EnsemblPlants" id="KQK86677">
    <property type="protein sequence ID" value="KQK86677"/>
    <property type="gene ID" value="SETIT_039822mg"/>
</dbReference>
<dbReference type="InParanoid" id="K4ALP0"/>
<accession>K4ALP0</accession>
<dbReference type="STRING" id="4555.K4ALP0"/>
<name>K4ALP0_SETIT</name>
<dbReference type="AlphaFoldDB" id="K4ALP0"/>
<feature type="compositionally biased region" description="Pro residues" evidence="1">
    <location>
        <begin position="116"/>
        <end position="179"/>
    </location>
</feature>
<dbReference type="Gramene" id="KQK86677">
    <property type="protein sequence ID" value="KQK86677"/>
    <property type="gene ID" value="SETIT_039822mg"/>
</dbReference>
<dbReference type="HOGENOM" id="CLU_846197_0_0_1"/>
<evidence type="ECO:0000313" key="3">
    <source>
        <dbReference type="Proteomes" id="UP000004995"/>
    </source>
</evidence>